<dbReference type="PANTHER" id="PTHR12993">
    <property type="entry name" value="N-ACETYLGLUCOSAMINYL-PHOSPHATIDYLINOSITOL DE-N-ACETYLASE-RELATED"/>
    <property type="match status" value="1"/>
</dbReference>
<dbReference type="Gene3D" id="3.40.50.10320">
    <property type="entry name" value="LmbE-like"/>
    <property type="match status" value="1"/>
</dbReference>
<comment type="caution">
    <text evidence="2">The sequence shown here is derived from an EMBL/GenBank/DDBJ whole genome shotgun (WGS) entry which is preliminary data.</text>
</comment>
<dbReference type="Proteomes" id="UP001341444">
    <property type="component" value="Unassembled WGS sequence"/>
</dbReference>
<name>A0ABU6MK06_9BACI</name>
<evidence type="ECO:0000256" key="1">
    <source>
        <dbReference type="ARBA" id="ARBA00001947"/>
    </source>
</evidence>
<dbReference type="RefSeq" id="WP_066262736.1">
    <property type="nucleotide sequence ID" value="NZ_JARMAB010000029.1"/>
</dbReference>
<comment type="cofactor">
    <cofactor evidence="1">
        <name>Zn(2+)</name>
        <dbReference type="ChEBI" id="CHEBI:29105"/>
    </cofactor>
</comment>
<protein>
    <submittedName>
        <fullName evidence="2">Bacillithiol biosynthesis deacetylase BshB1</fullName>
    </submittedName>
</protein>
<dbReference type="PANTHER" id="PTHR12993:SF30">
    <property type="entry name" value="N-ACETYL-ALPHA-D-GLUCOSAMINYL L-MALATE DEACETYLASE 1"/>
    <property type="match status" value="1"/>
</dbReference>
<accession>A0ABU6MK06</accession>
<dbReference type="EMBL" id="JARMAB010000029">
    <property type="protein sequence ID" value="MED1205017.1"/>
    <property type="molecule type" value="Genomic_DNA"/>
</dbReference>
<sequence>MKPSIDILAFGAHADDVEIGMGGSIAKWAAMGKEVVICDLTEAELSSNGTVDSRKDEAKKAAELLGVKERIGLTIPDRGLFLRDEYIREIVEIIRKYRPLTVFAPFFEDRHPDHGHCGRLVEEAFFSSGIRKYAPEQNYEYYRPQSLYYYMINGFHHPDFVVDVTNYMDIKINSLNAYESQFQLAENGVKTPLTDGYIESVKARERLFGKEVNVKYAEGFLSKKPLLVDLDVINEWKRN</sequence>
<dbReference type="Pfam" id="PF02585">
    <property type="entry name" value="PIG-L"/>
    <property type="match status" value="1"/>
</dbReference>
<organism evidence="2 3">
    <name type="scientific">Heyndrickxia acidicola</name>
    <dbReference type="NCBI Taxonomy" id="209389"/>
    <lineage>
        <taxon>Bacteria</taxon>
        <taxon>Bacillati</taxon>
        <taxon>Bacillota</taxon>
        <taxon>Bacilli</taxon>
        <taxon>Bacillales</taxon>
        <taxon>Bacillaceae</taxon>
        <taxon>Heyndrickxia</taxon>
    </lineage>
</organism>
<dbReference type="NCBIfam" id="TIGR04001">
    <property type="entry name" value="thiol_BshB1"/>
    <property type="match status" value="1"/>
</dbReference>
<reference evidence="2 3" key="1">
    <citation type="submission" date="2023-03" db="EMBL/GenBank/DDBJ databases">
        <title>Bacillus Genome Sequencing.</title>
        <authorList>
            <person name="Dunlap C."/>
        </authorList>
    </citation>
    <scope>NUCLEOTIDE SEQUENCE [LARGE SCALE GENOMIC DNA]</scope>
    <source>
        <strain evidence="2 3">B-23453</strain>
    </source>
</reference>
<evidence type="ECO:0000313" key="3">
    <source>
        <dbReference type="Proteomes" id="UP001341444"/>
    </source>
</evidence>
<dbReference type="InterPro" id="IPR023842">
    <property type="entry name" value="Bacillithiol_biosynth_BshB1"/>
</dbReference>
<gene>
    <name evidence="2" type="primary">bshB1</name>
    <name evidence="2" type="ORF">P4T90_18375</name>
</gene>
<evidence type="ECO:0000313" key="2">
    <source>
        <dbReference type="EMBL" id="MED1205017.1"/>
    </source>
</evidence>
<keyword evidence="3" id="KW-1185">Reference proteome</keyword>
<dbReference type="InterPro" id="IPR024078">
    <property type="entry name" value="LmbE-like_dom_sf"/>
</dbReference>
<dbReference type="InterPro" id="IPR003737">
    <property type="entry name" value="GlcNAc_PI_deacetylase-related"/>
</dbReference>
<proteinExistence type="predicted"/>
<dbReference type="SUPFAM" id="SSF102588">
    <property type="entry name" value="LmbE-like"/>
    <property type="match status" value="1"/>
</dbReference>